<dbReference type="OrthoDB" id="410104at2759"/>
<name>A0A8S4QLX7_9NEOP</name>
<organism evidence="1 2">
    <name type="scientific">Pararge aegeria aegeria</name>
    <dbReference type="NCBI Taxonomy" id="348720"/>
    <lineage>
        <taxon>Eukaryota</taxon>
        <taxon>Metazoa</taxon>
        <taxon>Ecdysozoa</taxon>
        <taxon>Arthropoda</taxon>
        <taxon>Hexapoda</taxon>
        <taxon>Insecta</taxon>
        <taxon>Pterygota</taxon>
        <taxon>Neoptera</taxon>
        <taxon>Endopterygota</taxon>
        <taxon>Lepidoptera</taxon>
        <taxon>Glossata</taxon>
        <taxon>Ditrysia</taxon>
        <taxon>Papilionoidea</taxon>
        <taxon>Nymphalidae</taxon>
        <taxon>Satyrinae</taxon>
        <taxon>Satyrini</taxon>
        <taxon>Parargina</taxon>
        <taxon>Pararge</taxon>
    </lineage>
</organism>
<dbReference type="AlphaFoldDB" id="A0A8S4QLX7"/>
<reference evidence="1" key="1">
    <citation type="submission" date="2022-03" db="EMBL/GenBank/DDBJ databases">
        <authorList>
            <person name="Lindestad O."/>
        </authorList>
    </citation>
    <scope>NUCLEOTIDE SEQUENCE</scope>
</reference>
<sequence>MRRAGEKTEERDKYILYHINEKAGIYGVGFMVKKYLKNAIMEFRGISDRIAILNVKFHGYKQPTSIVQIYAPTEVSQKDTKDEFYNKKFCENIVYFVSSFSIR</sequence>
<accession>A0A8S4QLX7</accession>
<dbReference type="Proteomes" id="UP000838756">
    <property type="component" value="Unassembled WGS sequence"/>
</dbReference>
<proteinExistence type="predicted"/>
<keyword evidence="2" id="KW-1185">Reference proteome</keyword>
<comment type="caution">
    <text evidence="1">The sequence shown here is derived from an EMBL/GenBank/DDBJ whole genome shotgun (WGS) entry which is preliminary data.</text>
</comment>
<gene>
    <name evidence="1" type="primary">jg504</name>
    <name evidence="1" type="ORF">PAEG_LOCUS4338</name>
</gene>
<dbReference type="EMBL" id="CAKXAJ010014841">
    <property type="protein sequence ID" value="CAH2216287.1"/>
    <property type="molecule type" value="Genomic_DNA"/>
</dbReference>
<protein>
    <submittedName>
        <fullName evidence="1">Jg504 protein</fullName>
    </submittedName>
</protein>
<evidence type="ECO:0000313" key="2">
    <source>
        <dbReference type="Proteomes" id="UP000838756"/>
    </source>
</evidence>
<evidence type="ECO:0000313" key="1">
    <source>
        <dbReference type="EMBL" id="CAH2216287.1"/>
    </source>
</evidence>